<dbReference type="Pfam" id="PF25597">
    <property type="entry name" value="SH3_retrovirus"/>
    <property type="match status" value="1"/>
</dbReference>
<proteinExistence type="predicted"/>
<dbReference type="NCBIfam" id="TIGR01557">
    <property type="entry name" value="myb_SHAQKYF"/>
    <property type="match status" value="1"/>
</dbReference>
<dbReference type="GO" id="GO:0005634">
    <property type="term" value="C:nucleus"/>
    <property type="evidence" value="ECO:0007669"/>
    <property type="project" value="UniProtKB-SubCell"/>
</dbReference>
<dbReference type="InterPro" id="IPR009057">
    <property type="entry name" value="Homeodomain-like_sf"/>
</dbReference>
<dbReference type="Pfam" id="PF22936">
    <property type="entry name" value="Pol_BBD"/>
    <property type="match status" value="1"/>
</dbReference>
<feature type="compositionally biased region" description="Low complexity" evidence="6">
    <location>
        <begin position="238"/>
        <end position="252"/>
    </location>
</feature>
<dbReference type="Pfam" id="PF00249">
    <property type="entry name" value="Myb_DNA-binding"/>
    <property type="match status" value="1"/>
</dbReference>
<evidence type="ECO:0000256" key="4">
    <source>
        <dbReference type="ARBA" id="ARBA00023163"/>
    </source>
</evidence>
<dbReference type="CDD" id="cd09272">
    <property type="entry name" value="RNase_HI_RT_Ty1"/>
    <property type="match status" value="1"/>
</dbReference>
<keyword evidence="5" id="KW-0539">Nucleus</keyword>
<protein>
    <recommendedName>
        <fullName evidence="7">HTH myb-type domain-containing protein</fullName>
    </recommendedName>
</protein>
<dbReference type="InterPro" id="IPR025724">
    <property type="entry name" value="GAG-pre-integrase_dom"/>
</dbReference>
<keyword evidence="3" id="KW-0805">Transcription regulation</keyword>
<dbReference type="InterPro" id="IPR006447">
    <property type="entry name" value="Myb_dom_plants"/>
</dbReference>
<feature type="compositionally biased region" description="Basic and acidic residues" evidence="6">
    <location>
        <begin position="581"/>
        <end position="598"/>
    </location>
</feature>
<dbReference type="InterPro" id="IPR013103">
    <property type="entry name" value="RVT_2"/>
</dbReference>
<comment type="subcellular location">
    <subcellularLocation>
        <location evidence="1">Nucleus</location>
    </subcellularLocation>
</comment>
<evidence type="ECO:0000313" key="8">
    <source>
        <dbReference type="EMBL" id="KAE8719200.1"/>
    </source>
</evidence>
<feature type="compositionally biased region" description="Basic and acidic residues" evidence="6">
    <location>
        <begin position="91"/>
        <end position="107"/>
    </location>
</feature>
<dbReference type="InterPro" id="IPR017930">
    <property type="entry name" value="Myb_dom"/>
</dbReference>
<keyword evidence="4" id="KW-0804">Transcription</keyword>
<dbReference type="Pfam" id="PF07727">
    <property type="entry name" value="RVT_2"/>
    <property type="match status" value="2"/>
</dbReference>
<sequence length="1193" mass="135908">MGSFGRSGAVRQYIRSKVPRLRWTPQLHQCFVQAIERLGGHGKATPKLVLQLMDVKGLTISHVKSHLQMYRSMRSDVSRQDRSSPHQRTQSPEKHAGYVDASKRIEESDSQPIYSPDLPSKRARIETKSSIRDQNLKCRRNPYYVDDYVQQTMAVDKGIKHGDGAFVWEHAEDDNKYIDGKHVDDDRNVRRDVGKDYGEGDGCELSLSLSLLHPSSQSEISGGSEALSLVSGSGPSSCNLSKMAASSSSEPSNGITEEDQNHGSTAPPLAPPSLRKEKKREQPGTPNPDVKVVALSPKSIVETNMFFCELGKKTKEKAKTKVYIYPDPICAHMRRLGVNVNLKQGEHERAELLLQSLPDSYDQLIINLTNNNVTSLVFDDVAAAVLQEENRHKNKEDRQIIGVGTIKLKMYDGTIKFVRDVRHMKGLKKNLLSYGLLDNNASKIETRKRIMKLFRGALVVLKGEKIVANLYMLKGETLLEAEASVALCSSNSAMLWHQKLGHMSEQGMKVLMEQNLLPGLTNVSLTLCEHCITSGEKYFVSFIDDYSKRCWVYHIKKKSDVFSTFKNFKAREIRHQKTVHSGEHSSTKWSGRAEEQNPFRKNKSNVEGCRPRKIILGRSSQYRLLFGESSSINCNRAEDTNGDVDWKCKFLGYADGIKGYRLWDLTVRKVITSRDFIFVEDKLQRKEDGDSAEKSETIQIHVEKEVEQGDYYEAEPAHDEQEPESSEAPTTRQSDRVRRCPNWHSDYVIEGNIAYYLLIEDGKPSTYQKAINSSDASLWMMVMQEEIEALHKNNTWDLVPLPQGRKPIGNKWVFKIKRNGDDQVEKYRAILVVKGYAQKEEQLDVKTTFLYGNLEEEIYMLQPEGFEEEEKKNLVCRLNKSLYGLKKAPRCWYKRFDSFIMCLGYNRLNVDPCAYFKRSGDNDFVILLLYVDDMLVARPNKDHIEKLKAQLAREFEMKDLGSANKILGMQIHRDRNCKPIYTSLPINFKLSSSMSPSSEEERMEMYRVPYASAVGSLMFAMICTRPDIAQVMGVVSRYMADPVKEHWNTVKRVLRYIKGTSNVVLCYGGSNLLINGYVDSDYAGDLDKSKSITRYVFKVAGGAMLLEELEHNQEYASLFCDSQSALHLARNPTFHSRTKHIRVQYHFIREKVEEGTVGMQKIYTKDNIANFMTKAINADKFTWCRSSCGLSET</sequence>
<dbReference type="Pfam" id="PF13976">
    <property type="entry name" value="gag_pre-integrs"/>
    <property type="match status" value="1"/>
</dbReference>
<evidence type="ECO:0000256" key="6">
    <source>
        <dbReference type="SAM" id="MobiDB-lite"/>
    </source>
</evidence>
<dbReference type="SUPFAM" id="SSF56672">
    <property type="entry name" value="DNA/RNA polymerases"/>
    <property type="match status" value="1"/>
</dbReference>
<dbReference type="InterPro" id="IPR057670">
    <property type="entry name" value="SH3_retrovirus"/>
</dbReference>
<dbReference type="InterPro" id="IPR054722">
    <property type="entry name" value="PolX-like_BBD"/>
</dbReference>
<comment type="caution">
    <text evidence="8">The sequence shown here is derived from an EMBL/GenBank/DDBJ whole genome shotgun (WGS) entry which is preliminary data.</text>
</comment>
<dbReference type="InterPro" id="IPR001005">
    <property type="entry name" value="SANT/Myb"/>
</dbReference>
<dbReference type="GO" id="GO:0003677">
    <property type="term" value="F:DNA binding"/>
    <property type="evidence" value="ECO:0007669"/>
    <property type="project" value="InterPro"/>
</dbReference>
<feature type="region of interest" description="Disordered" evidence="6">
    <location>
        <begin position="238"/>
        <end position="291"/>
    </location>
</feature>
<feature type="region of interest" description="Disordered" evidence="6">
    <location>
        <begin position="72"/>
        <end position="128"/>
    </location>
</feature>
<dbReference type="Proteomes" id="UP000436088">
    <property type="component" value="Unassembled WGS sequence"/>
</dbReference>
<evidence type="ECO:0000313" key="9">
    <source>
        <dbReference type="Proteomes" id="UP000436088"/>
    </source>
</evidence>
<accession>A0A6A3BQH9</accession>
<feature type="region of interest" description="Disordered" evidence="6">
    <location>
        <begin position="714"/>
        <end position="737"/>
    </location>
</feature>
<dbReference type="FunFam" id="1.10.10.60:FF:000002">
    <property type="entry name" value="Myb family transcription factor"/>
    <property type="match status" value="1"/>
</dbReference>
<dbReference type="PANTHER" id="PTHR31314">
    <property type="entry name" value="MYB FAMILY TRANSCRIPTION FACTOR PHL7-LIKE"/>
    <property type="match status" value="1"/>
</dbReference>
<dbReference type="InterPro" id="IPR012337">
    <property type="entry name" value="RNaseH-like_sf"/>
</dbReference>
<keyword evidence="2" id="KW-0064">Aspartyl protease</keyword>
<evidence type="ECO:0000256" key="5">
    <source>
        <dbReference type="ARBA" id="ARBA00023242"/>
    </source>
</evidence>
<dbReference type="SUPFAM" id="SSF53098">
    <property type="entry name" value="Ribonuclease H-like"/>
    <property type="match status" value="1"/>
</dbReference>
<dbReference type="GO" id="GO:0003700">
    <property type="term" value="F:DNA-binding transcription factor activity"/>
    <property type="evidence" value="ECO:0007669"/>
    <property type="project" value="InterPro"/>
</dbReference>
<organism evidence="8 9">
    <name type="scientific">Hibiscus syriacus</name>
    <name type="common">Rose of Sharon</name>
    <dbReference type="NCBI Taxonomy" id="106335"/>
    <lineage>
        <taxon>Eukaryota</taxon>
        <taxon>Viridiplantae</taxon>
        <taxon>Streptophyta</taxon>
        <taxon>Embryophyta</taxon>
        <taxon>Tracheophyta</taxon>
        <taxon>Spermatophyta</taxon>
        <taxon>Magnoliopsida</taxon>
        <taxon>eudicotyledons</taxon>
        <taxon>Gunneridae</taxon>
        <taxon>Pentapetalae</taxon>
        <taxon>rosids</taxon>
        <taxon>malvids</taxon>
        <taxon>Malvales</taxon>
        <taxon>Malvaceae</taxon>
        <taxon>Malvoideae</taxon>
        <taxon>Hibiscus</taxon>
    </lineage>
</organism>
<dbReference type="AlphaFoldDB" id="A0A6A3BQH9"/>
<feature type="compositionally biased region" description="Basic and acidic residues" evidence="6">
    <location>
        <begin position="73"/>
        <end position="84"/>
    </location>
</feature>
<name>A0A6A3BQH9_HIBSY</name>
<dbReference type="InterPro" id="IPR046955">
    <property type="entry name" value="PHR1-like"/>
</dbReference>
<evidence type="ECO:0000259" key="7">
    <source>
        <dbReference type="PROSITE" id="PS51294"/>
    </source>
</evidence>
<evidence type="ECO:0000256" key="3">
    <source>
        <dbReference type="ARBA" id="ARBA00023015"/>
    </source>
</evidence>
<evidence type="ECO:0000256" key="1">
    <source>
        <dbReference type="ARBA" id="ARBA00004123"/>
    </source>
</evidence>
<feature type="domain" description="HTH myb-type" evidence="7">
    <location>
        <begin position="15"/>
        <end position="75"/>
    </location>
</feature>
<dbReference type="SUPFAM" id="SSF46689">
    <property type="entry name" value="Homeodomain-like"/>
    <property type="match status" value="1"/>
</dbReference>
<dbReference type="PANTHER" id="PTHR31314:SF188">
    <property type="entry name" value="TRANSCRIPTION FACTOR KAN2 ISOFORM X1-RELATED"/>
    <property type="match status" value="1"/>
</dbReference>
<feature type="compositionally biased region" description="Basic and acidic residues" evidence="6">
    <location>
        <begin position="119"/>
        <end position="128"/>
    </location>
</feature>
<keyword evidence="9" id="KW-1185">Reference proteome</keyword>
<keyword evidence="2" id="KW-0378">Hydrolase</keyword>
<dbReference type="GO" id="GO:0004190">
    <property type="term" value="F:aspartic-type endopeptidase activity"/>
    <property type="evidence" value="ECO:0007669"/>
    <property type="project" value="UniProtKB-KW"/>
</dbReference>
<dbReference type="PROSITE" id="PS51294">
    <property type="entry name" value="HTH_MYB"/>
    <property type="match status" value="1"/>
</dbReference>
<keyword evidence="2" id="KW-0645">Protease</keyword>
<feature type="region of interest" description="Disordered" evidence="6">
    <location>
        <begin position="581"/>
        <end position="605"/>
    </location>
</feature>
<dbReference type="Gene3D" id="1.10.10.60">
    <property type="entry name" value="Homeodomain-like"/>
    <property type="match status" value="1"/>
</dbReference>
<dbReference type="InterPro" id="IPR043502">
    <property type="entry name" value="DNA/RNA_pol_sf"/>
</dbReference>
<dbReference type="EMBL" id="VEPZ02000792">
    <property type="protein sequence ID" value="KAE8719200.1"/>
    <property type="molecule type" value="Genomic_DNA"/>
</dbReference>
<evidence type="ECO:0000256" key="2">
    <source>
        <dbReference type="ARBA" id="ARBA00022750"/>
    </source>
</evidence>
<gene>
    <name evidence="8" type="ORF">F3Y22_tig00109972pilonHSYRG00245</name>
</gene>
<reference evidence="8" key="1">
    <citation type="submission" date="2019-09" db="EMBL/GenBank/DDBJ databases">
        <title>Draft genome information of white flower Hibiscus syriacus.</title>
        <authorList>
            <person name="Kim Y.-M."/>
        </authorList>
    </citation>
    <scope>NUCLEOTIDE SEQUENCE [LARGE SCALE GENOMIC DNA]</scope>
    <source>
        <strain evidence="8">YM2019G1</strain>
    </source>
</reference>